<evidence type="ECO:0000256" key="6">
    <source>
        <dbReference type="SAM" id="MobiDB-lite"/>
    </source>
</evidence>
<dbReference type="InterPro" id="IPR036412">
    <property type="entry name" value="HAD-like_sf"/>
</dbReference>
<comment type="cofactor">
    <cofactor evidence="1">
        <name>Zn(2+)</name>
        <dbReference type="ChEBI" id="CHEBI:29105"/>
    </cofactor>
</comment>
<accession>A0A448ZDQ0</accession>
<dbReference type="PANTHER" id="PTHR43350">
    <property type="entry name" value="NAD-DEPENDENT ALCOHOL DEHYDROGENASE"/>
    <property type="match status" value="1"/>
</dbReference>
<keyword evidence="9" id="KW-1185">Reference proteome</keyword>
<evidence type="ECO:0000313" key="8">
    <source>
        <dbReference type="EMBL" id="VEU40166.1"/>
    </source>
</evidence>
<dbReference type="AlphaFoldDB" id="A0A448ZDQ0"/>
<feature type="chain" id="PRO_5019386824" description="Alcohol dehydrogenase-like C-terminal domain-containing protein" evidence="7">
    <location>
        <begin position="24"/>
        <end position="977"/>
    </location>
</feature>
<dbReference type="GO" id="GO:0046872">
    <property type="term" value="F:metal ion binding"/>
    <property type="evidence" value="ECO:0007669"/>
    <property type="project" value="UniProtKB-KW"/>
</dbReference>
<dbReference type="SUPFAM" id="SSF51735">
    <property type="entry name" value="NAD(P)-binding Rossmann-fold domains"/>
    <property type="match status" value="1"/>
</dbReference>
<evidence type="ECO:0000256" key="1">
    <source>
        <dbReference type="ARBA" id="ARBA00001947"/>
    </source>
</evidence>
<evidence type="ECO:0000313" key="9">
    <source>
        <dbReference type="Proteomes" id="UP000291116"/>
    </source>
</evidence>
<dbReference type="Gene3D" id="3.90.180.10">
    <property type="entry name" value="Medium-chain alcohol dehydrogenases, catalytic domain"/>
    <property type="match status" value="2"/>
</dbReference>
<dbReference type="OrthoDB" id="1879366at2759"/>
<proteinExistence type="inferred from homology"/>
<dbReference type="Proteomes" id="UP000291116">
    <property type="component" value="Unassembled WGS sequence"/>
</dbReference>
<keyword evidence="4" id="KW-0862">Zinc</keyword>
<reference evidence="8 9" key="1">
    <citation type="submission" date="2019-01" db="EMBL/GenBank/DDBJ databases">
        <authorList>
            <person name="Ferrante I. M."/>
        </authorList>
    </citation>
    <scope>NUCLEOTIDE SEQUENCE [LARGE SCALE GENOMIC DNA]</scope>
    <source>
        <strain evidence="8 9">B856</strain>
    </source>
</reference>
<feature type="region of interest" description="Disordered" evidence="6">
    <location>
        <begin position="123"/>
        <end position="145"/>
    </location>
</feature>
<dbReference type="GO" id="GO:0016491">
    <property type="term" value="F:oxidoreductase activity"/>
    <property type="evidence" value="ECO:0007669"/>
    <property type="project" value="UniProtKB-KW"/>
</dbReference>
<protein>
    <recommendedName>
        <fullName evidence="10">Alcohol dehydrogenase-like C-terminal domain-containing protein</fullName>
    </recommendedName>
</protein>
<dbReference type="InterPro" id="IPR036291">
    <property type="entry name" value="NAD(P)-bd_dom_sf"/>
</dbReference>
<dbReference type="SUPFAM" id="SSF56784">
    <property type="entry name" value="HAD-like"/>
    <property type="match status" value="1"/>
</dbReference>
<dbReference type="Gene3D" id="3.40.50.720">
    <property type="entry name" value="NAD(P)-binding Rossmann-like Domain"/>
    <property type="match status" value="1"/>
</dbReference>
<keyword evidence="3" id="KW-0479">Metal-binding</keyword>
<evidence type="ECO:0008006" key="10">
    <source>
        <dbReference type="Google" id="ProtNLM"/>
    </source>
</evidence>
<comment type="similarity">
    <text evidence="2">Belongs to the zinc-containing alcohol dehydrogenase family.</text>
</comment>
<sequence>MHPFRTLALVAITFPLLWHTDEAASSRDASGGSRLILLDVDNTIYREEYAGIESQIVHGTHSYCRDVLGMDKETADDLYKQYGSTIEGLRHTTWKDLSEAELREKLWGFYHAVYDVVDPSSVLRPETDAGGSGSTGYSHDSREENKMARQLLKSSPLPLAWASNSPSWHVRRVLRALGLARLSSPGDRVMFTPDRLPWYPTKNQPEAFFASSNDEDGDDYSSCLDLEKSISFLDDSLFNLNRVREAFPHIVDRVHHINRKHENERGESSKLVGNGEENVVQALLQDFGLIDPGFRLSQTKYLESKNKVDIKSLNVGIWNKVVGELEDKLLKGVPNDGNQLTIVDLGAGLLSMLDLLLHGDDENGLAALVSAADSKVNTIRYTAYESNQELYESCNQRLLSWGFGVVEDGTSDAVDYQKEHNGKMFRVRLVLRNFVEGDSGDLAEGTTHPDLIIGCCFADLMDPEQLVPDLMRSFGLVNLPSSLSTRGTLIYFPITFTGTTQFLPPGPFGFRSDGKTIPSDTVGFRSYSRALDTVLGHNLDPHLLQDIMEDYGAKLIDFGASDWKIDPEKDAYLHKTMLYFFGSTGGPQLLKEGWDAPGWIQRARNNRPAIRVSNRDLLFRVLPDGERDPDHNIDTEAEKEAQLSEISFTAPYQVTTVQKDIPSQLGPRQVLVRASYSLISSGTELKIFKGNFDDDAALDVNIKDMEDERMAYPLSYGYCLVGVVVDCGSDVSRKDFVGKNVFTFSPHSTHVVTDADAVQILPSGIDPKDAIFMPSVETALSLVHDANVRIGENVAVYGQGLIGLLVTALLSQGRSDEPGGWFNSITTFDMFPDRLAASSKMGASQALVPGNKDHEGFDVSIEVSGNFRALQSAIDQTLNGGRVIVGSWYGSKDVSLKLGIDFHRSHKTIQTSQVSEIPANLSRLWSKERRFAYTWDLVKQIRPSRLLTKIISLDEAQDAYEALDNGSEIAIAFDYNR</sequence>
<dbReference type="Gene3D" id="1.10.150.450">
    <property type="match status" value="1"/>
</dbReference>
<evidence type="ECO:0000256" key="7">
    <source>
        <dbReference type="SAM" id="SignalP"/>
    </source>
</evidence>
<organism evidence="8 9">
    <name type="scientific">Pseudo-nitzschia multistriata</name>
    <dbReference type="NCBI Taxonomy" id="183589"/>
    <lineage>
        <taxon>Eukaryota</taxon>
        <taxon>Sar</taxon>
        <taxon>Stramenopiles</taxon>
        <taxon>Ochrophyta</taxon>
        <taxon>Bacillariophyta</taxon>
        <taxon>Bacillariophyceae</taxon>
        <taxon>Bacillariophycidae</taxon>
        <taxon>Bacillariales</taxon>
        <taxon>Bacillariaceae</taxon>
        <taxon>Pseudo-nitzschia</taxon>
    </lineage>
</organism>
<dbReference type="InterPro" id="IPR011032">
    <property type="entry name" value="GroES-like_sf"/>
</dbReference>
<feature type="signal peptide" evidence="7">
    <location>
        <begin position="1"/>
        <end position="23"/>
    </location>
</feature>
<evidence type="ECO:0000256" key="4">
    <source>
        <dbReference type="ARBA" id="ARBA00022833"/>
    </source>
</evidence>
<gene>
    <name evidence="8" type="ORF">PSNMU_V1.4_AUG-EV-PASAV3_0070440</name>
</gene>
<dbReference type="EMBL" id="CAACVS010000261">
    <property type="protein sequence ID" value="VEU40166.1"/>
    <property type="molecule type" value="Genomic_DNA"/>
</dbReference>
<keyword evidence="7" id="KW-0732">Signal</keyword>
<name>A0A448ZDQ0_9STRA</name>
<keyword evidence="5" id="KW-0560">Oxidoreductase</keyword>
<dbReference type="CDD" id="cd08255">
    <property type="entry name" value="2-desacetyl-2-hydroxyethyl_bacteriochlorophyllide_like"/>
    <property type="match status" value="1"/>
</dbReference>
<dbReference type="SUPFAM" id="SSF50129">
    <property type="entry name" value="GroES-like"/>
    <property type="match status" value="1"/>
</dbReference>
<evidence type="ECO:0000256" key="5">
    <source>
        <dbReference type="ARBA" id="ARBA00023002"/>
    </source>
</evidence>
<evidence type="ECO:0000256" key="3">
    <source>
        <dbReference type="ARBA" id="ARBA00022723"/>
    </source>
</evidence>
<evidence type="ECO:0000256" key="2">
    <source>
        <dbReference type="ARBA" id="ARBA00008072"/>
    </source>
</evidence>
<dbReference type="PANTHER" id="PTHR43350:SF19">
    <property type="entry name" value="D-GULOSIDE 3-DEHYDROGENASE"/>
    <property type="match status" value="1"/>
</dbReference>